<name>A0A7T0KFR3_9CORY</name>
<dbReference type="SUPFAM" id="SSF50129">
    <property type="entry name" value="GroES-like"/>
    <property type="match status" value="1"/>
</dbReference>
<dbReference type="Proteomes" id="UP000594681">
    <property type="component" value="Chromosome"/>
</dbReference>
<gene>
    <name evidence="2" type="ORF">G7Y31_03205</name>
</gene>
<reference evidence="2 3" key="1">
    <citation type="submission" date="2020-11" db="EMBL/GenBank/DDBJ databases">
        <title>Corynebacterium sp. ZJ-599.</title>
        <authorList>
            <person name="Zhou J."/>
        </authorList>
    </citation>
    <scope>NUCLEOTIDE SEQUENCE [LARGE SCALE GENOMIC DNA]</scope>
    <source>
        <strain evidence="2 3">ZJ-599</strain>
    </source>
</reference>
<feature type="domain" description="Enoyl reductase (ER)" evidence="1">
    <location>
        <begin position="13"/>
        <end position="330"/>
    </location>
</feature>
<dbReference type="Pfam" id="PF08240">
    <property type="entry name" value="ADH_N"/>
    <property type="match status" value="1"/>
</dbReference>
<dbReference type="PANTHER" id="PTHR43482">
    <property type="entry name" value="PROTEIN AST1-RELATED"/>
    <property type="match status" value="1"/>
</dbReference>
<dbReference type="InterPro" id="IPR013154">
    <property type="entry name" value="ADH-like_N"/>
</dbReference>
<dbReference type="EMBL" id="CP064954">
    <property type="protein sequence ID" value="QPK79724.1"/>
    <property type="molecule type" value="Genomic_DNA"/>
</dbReference>
<dbReference type="SMART" id="SM00829">
    <property type="entry name" value="PKS_ER"/>
    <property type="match status" value="1"/>
</dbReference>
<dbReference type="RefSeq" id="WP_165008588.1">
    <property type="nucleotide sequence ID" value="NZ_CP064954.1"/>
</dbReference>
<dbReference type="InterPro" id="IPR052585">
    <property type="entry name" value="Lipid_raft_assoc_Zn_ADH"/>
</dbReference>
<dbReference type="InterPro" id="IPR020843">
    <property type="entry name" value="ER"/>
</dbReference>
<dbReference type="KEGG" id="cliz:G7Y31_03205"/>
<proteinExistence type="predicted"/>
<dbReference type="Gene3D" id="3.40.50.720">
    <property type="entry name" value="NAD(P)-binding Rossmann-like Domain"/>
    <property type="match status" value="1"/>
</dbReference>
<dbReference type="SUPFAM" id="SSF51735">
    <property type="entry name" value="NAD(P)-binding Rossmann-fold domains"/>
    <property type="match status" value="1"/>
</dbReference>
<dbReference type="Pfam" id="PF13602">
    <property type="entry name" value="ADH_zinc_N_2"/>
    <property type="match status" value="1"/>
</dbReference>
<evidence type="ECO:0000313" key="2">
    <source>
        <dbReference type="EMBL" id="QPK79724.1"/>
    </source>
</evidence>
<accession>A0A7T0KFR3</accession>
<dbReference type="InterPro" id="IPR011032">
    <property type="entry name" value="GroES-like_sf"/>
</dbReference>
<keyword evidence="3" id="KW-1185">Reference proteome</keyword>
<sequence>MKSAQLLAYDKKNIELTLREAPQPVAGPGQALVRVHAAGVNPLDNMISRGEVKLITPYSLPLIAGNEVVGTIEELHSPSAQFEVGERVFARLPLDSIGAFAEYIAVDLDALAKVPARYSDIEAAAIPLTALTAVQSLALMAPAAGETIFISGGSGGLGAMAIPLAKAQGLNVITNGSASNRERVLALGADRYLDYRTEDYAELLHGVDYVLDSLGGEETVRQMGILKPGGHMVSLRALPNGAFAKRMGLSKFKQLLFSLAGRKLDRLAARHNVRYDFLFVESNGAQLQHAADLLVKDGITPAIDAVFSLDEVNQALDKVANGRSKGKTVLTIAKEL</sequence>
<dbReference type="InterPro" id="IPR036291">
    <property type="entry name" value="NAD(P)-bd_dom_sf"/>
</dbReference>
<dbReference type="AlphaFoldDB" id="A0A7T0KFR3"/>
<dbReference type="CDD" id="cd05289">
    <property type="entry name" value="MDR_like_2"/>
    <property type="match status" value="1"/>
</dbReference>
<protein>
    <submittedName>
        <fullName evidence="2">NADP-dependent oxidoreductase</fullName>
    </submittedName>
</protein>
<dbReference type="PANTHER" id="PTHR43482:SF1">
    <property type="entry name" value="PROTEIN AST1-RELATED"/>
    <property type="match status" value="1"/>
</dbReference>
<dbReference type="Gene3D" id="3.90.180.10">
    <property type="entry name" value="Medium-chain alcohol dehydrogenases, catalytic domain"/>
    <property type="match status" value="1"/>
</dbReference>
<dbReference type="GO" id="GO:0016491">
    <property type="term" value="F:oxidoreductase activity"/>
    <property type="evidence" value="ECO:0007669"/>
    <property type="project" value="InterPro"/>
</dbReference>
<organism evidence="2 3">
    <name type="scientific">Corynebacterium lizhenjunii</name>
    <dbReference type="NCBI Taxonomy" id="2709394"/>
    <lineage>
        <taxon>Bacteria</taxon>
        <taxon>Bacillati</taxon>
        <taxon>Actinomycetota</taxon>
        <taxon>Actinomycetes</taxon>
        <taxon>Mycobacteriales</taxon>
        <taxon>Corynebacteriaceae</taxon>
        <taxon>Corynebacterium</taxon>
    </lineage>
</organism>
<evidence type="ECO:0000313" key="3">
    <source>
        <dbReference type="Proteomes" id="UP000594681"/>
    </source>
</evidence>
<evidence type="ECO:0000259" key="1">
    <source>
        <dbReference type="SMART" id="SM00829"/>
    </source>
</evidence>